<evidence type="ECO:0000313" key="2">
    <source>
        <dbReference type="Proteomes" id="UP000310200"/>
    </source>
</evidence>
<accession>A0A4S2KMN6</accession>
<dbReference type="EMBL" id="QBLH01002188">
    <property type="protein sequence ID" value="TGZ49249.1"/>
    <property type="molecule type" value="Genomic_DNA"/>
</dbReference>
<organism evidence="1 2">
    <name type="scientific">Temnothorax longispinosus</name>
    <dbReference type="NCBI Taxonomy" id="300112"/>
    <lineage>
        <taxon>Eukaryota</taxon>
        <taxon>Metazoa</taxon>
        <taxon>Ecdysozoa</taxon>
        <taxon>Arthropoda</taxon>
        <taxon>Hexapoda</taxon>
        <taxon>Insecta</taxon>
        <taxon>Pterygota</taxon>
        <taxon>Neoptera</taxon>
        <taxon>Endopterygota</taxon>
        <taxon>Hymenoptera</taxon>
        <taxon>Apocrita</taxon>
        <taxon>Aculeata</taxon>
        <taxon>Formicoidea</taxon>
        <taxon>Formicidae</taxon>
        <taxon>Myrmicinae</taxon>
        <taxon>Temnothorax</taxon>
    </lineage>
</organism>
<keyword evidence="2" id="KW-1185">Reference proteome</keyword>
<sequence>MRAALRTSAPSPMRFREYPVTETYGSFVEDREKVYRHPEEHAESTSFRLPNYGRKPNFYAVIVSHMRSATAGRKKLLIH</sequence>
<evidence type="ECO:0000313" key="1">
    <source>
        <dbReference type="EMBL" id="TGZ49249.1"/>
    </source>
</evidence>
<name>A0A4S2KMN6_9HYME</name>
<protein>
    <submittedName>
        <fullName evidence="1">Uncharacterized protein</fullName>
    </submittedName>
</protein>
<comment type="caution">
    <text evidence="1">The sequence shown here is derived from an EMBL/GenBank/DDBJ whole genome shotgun (WGS) entry which is preliminary data.</text>
</comment>
<dbReference type="Proteomes" id="UP000310200">
    <property type="component" value="Unassembled WGS sequence"/>
</dbReference>
<dbReference type="AlphaFoldDB" id="A0A4S2KMN6"/>
<reference evidence="1 2" key="1">
    <citation type="journal article" date="2019" name="Philos. Trans. R. Soc. Lond., B, Biol. Sci.">
        <title>Ant behaviour and brain gene expression of defending hosts depend on the ecological success of the intruding social parasite.</title>
        <authorList>
            <person name="Kaur R."/>
            <person name="Stoldt M."/>
            <person name="Jongepier E."/>
            <person name="Feldmeyer B."/>
            <person name="Menzel F."/>
            <person name="Bornberg-Bauer E."/>
            <person name="Foitzik S."/>
        </authorList>
    </citation>
    <scope>NUCLEOTIDE SEQUENCE [LARGE SCALE GENOMIC DNA]</scope>
    <source>
        <tissue evidence="1">Whole body</tissue>
    </source>
</reference>
<gene>
    <name evidence="1" type="ORF">DBV15_08487</name>
</gene>
<proteinExistence type="predicted"/>